<reference evidence="3" key="1">
    <citation type="submission" date="2025-08" db="UniProtKB">
        <authorList>
            <consortium name="RefSeq"/>
        </authorList>
    </citation>
    <scope>IDENTIFICATION</scope>
</reference>
<feature type="signal peptide" evidence="1">
    <location>
        <begin position="1"/>
        <end position="18"/>
    </location>
</feature>
<gene>
    <name evidence="3" type="primary">LOC100904095</name>
</gene>
<protein>
    <submittedName>
        <fullName evidence="3">Uncharacterized protein LOC100904095</fullName>
    </submittedName>
</protein>
<dbReference type="Proteomes" id="UP000694867">
    <property type="component" value="Unplaced"/>
</dbReference>
<feature type="chain" id="PRO_5042575707" evidence="1">
    <location>
        <begin position="19"/>
        <end position="125"/>
    </location>
</feature>
<dbReference type="GeneID" id="100904095"/>
<name>A0AAJ6VZR2_9ACAR</name>
<sequence>MKLFGALLVAVSFCAVNGWYMPNKRRTISLDSVGYPVAYGGLGNSFASTIPMTYANINQELVDPCVLPSVCRVATFKPDIYSSFYPQTVMASNRAVTPVSSMSTAQSLGSSNTVSVGGGYKVMSS</sequence>
<keyword evidence="2" id="KW-1185">Reference proteome</keyword>
<dbReference type="RefSeq" id="XP_003745976.1">
    <property type="nucleotide sequence ID" value="XM_003745928.1"/>
</dbReference>
<dbReference type="KEGG" id="goe:100904095"/>
<evidence type="ECO:0000256" key="1">
    <source>
        <dbReference type="SAM" id="SignalP"/>
    </source>
</evidence>
<organism evidence="2 3">
    <name type="scientific">Galendromus occidentalis</name>
    <name type="common">western predatory mite</name>
    <dbReference type="NCBI Taxonomy" id="34638"/>
    <lineage>
        <taxon>Eukaryota</taxon>
        <taxon>Metazoa</taxon>
        <taxon>Ecdysozoa</taxon>
        <taxon>Arthropoda</taxon>
        <taxon>Chelicerata</taxon>
        <taxon>Arachnida</taxon>
        <taxon>Acari</taxon>
        <taxon>Parasitiformes</taxon>
        <taxon>Mesostigmata</taxon>
        <taxon>Gamasina</taxon>
        <taxon>Phytoseioidea</taxon>
        <taxon>Phytoseiidae</taxon>
        <taxon>Typhlodrominae</taxon>
        <taxon>Galendromus</taxon>
    </lineage>
</organism>
<keyword evidence="1" id="KW-0732">Signal</keyword>
<evidence type="ECO:0000313" key="3">
    <source>
        <dbReference type="RefSeq" id="XP_003745976.1"/>
    </source>
</evidence>
<dbReference type="AlphaFoldDB" id="A0AAJ6VZR2"/>
<proteinExistence type="predicted"/>
<evidence type="ECO:0000313" key="2">
    <source>
        <dbReference type="Proteomes" id="UP000694867"/>
    </source>
</evidence>
<accession>A0AAJ6VZR2</accession>